<reference evidence="3" key="1">
    <citation type="journal article" date="2019" name="Int. J. Syst. Evol. Microbiol.">
        <title>The Global Catalogue of Microorganisms (GCM) 10K type strain sequencing project: providing services to taxonomists for standard genome sequencing and annotation.</title>
        <authorList>
            <consortium name="The Broad Institute Genomics Platform"/>
            <consortium name="The Broad Institute Genome Sequencing Center for Infectious Disease"/>
            <person name="Wu L."/>
            <person name="Ma J."/>
        </authorList>
    </citation>
    <scope>NUCLEOTIDE SEQUENCE [LARGE SCALE GENOMIC DNA]</scope>
    <source>
        <strain evidence="3">JCM 10083</strain>
    </source>
</reference>
<dbReference type="Proteomes" id="UP001596514">
    <property type="component" value="Unassembled WGS sequence"/>
</dbReference>
<dbReference type="RefSeq" id="WP_343962967.1">
    <property type="nucleotide sequence ID" value="NZ_BAAAGK010000013.1"/>
</dbReference>
<evidence type="ECO:0000313" key="3">
    <source>
        <dbReference type="Proteomes" id="UP001596514"/>
    </source>
</evidence>
<organism evidence="2 3">
    <name type="scientific">Streptosporangium amethystogenes subsp. fukuiense</name>
    <dbReference type="NCBI Taxonomy" id="698418"/>
    <lineage>
        <taxon>Bacteria</taxon>
        <taxon>Bacillati</taxon>
        <taxon>Actinomycetota</taxon>
        <taxon>Actinomycetes</taxon>
        <taxon>Streptosporangiales</taxon>
        <taxon>Streptosporangiaceae</taxon>
        <taxon>Streptosporangium</taxon>
    </lineage>
</organism>
<evidence type="ECO:0000256" key="1">
    <source>
        <dbReference type="SAM" id="MobiDB-lite"/>
    </source>
</evidence>
<accession>A0ABW2TDH4</accession>
<protein>
    <submittedName>
        <fullName evidence="2">Uncharacterized protein</fullName>
    </submittedName>
</protein>
<proteinExistence type="predicted"/>
<feature type="compositionally biased region" description="Low complexity" evidence="1">
    <location>
        <begin position="141"/>
        <end position="154"/>
    </location>
</feature>
<sequence length="162" mass="18238">MDKSTNPGRRQRAHRSQQLRIRGLTWDQIAAVWETDHPEIGPRIALRWAINASHQEVADRWNELDSGESTMVKARIYQFEHWPEKGRRPSIAALHALARIYQVQGRRLLTNAEYALYNAADRAEIDRIDYRHLDANFTGAGPSPGASPAFPGTAEVASPSLS</sequence>
<dbReference type="EMBL" id="JBHTEE010000001">
    <property type="protein sequence ID" value="MFC7606499.1"/>
    <property type="molecule type" value="Genomic_DNA"/>
</dbReference>
<feature type="region of interest" description="Disordered" evidence="1">
    <location>
        <begin position="141"/>
        <end position="162"/>
    </location>
</feature>
<gene>
    <name evidence="2" type="ORF">ACFQVD_41005</name>
</gene>
<keyword evidence="3" id="KW-1185">Reference proteome</keyword>
<evidence type="ECO:0000313" key="2">
    <source>
        <dbReference type="EMBL" id="MFC7606499.1"/>
    </source>
</evidence>
<name>A0ABW2TDH4_9ACTN</name>
<comment type="caution">
    <text evidence="2">The sequence shown here is derived from an EMBL/GenBank/DDBJ whole genome shotgun (WGS) entry which is preliminary data.</text>
</comment>